<evidence type="ECO:0000313" key="2">
    <source>
        <dbReference type="Proteomes" id="UP000270261"/>
    </source>
</evidence>
<dbReference type="OrthoDB" id="9153870at2"/>
<protein>
    <submittedName>
        <fullName evidence="1">Uncharacterized protein</fullName>
    </submittedName>
</protein>
<proteinExistence type="predicted"/>
<gene>
    <name evidence="1" type="ORF">EHV23_13700</name>
</gene>
<name>A0A3R8LR72_9BURK</name>
<keyword evidence="2" id="KW-1185">Reference proteome</keyword>
<organism evidence="1 2">
    <name type="scientific">Lautropia dentalis</name>
    <dbReference type="NCBI Taxonomy" id="2490857"/>
    <lineage>
        <taxon>Bacteria</taxon>
        <taxon>Pseudomonadati</taxon>
        <taxon>Pseudomonadota</taxon>
        <taxon>Betaproteobacteria</taxon>
        <taxon>Burkholderiales</taxon>
        <taxon>Burkholderiaceae</taxon>
        <taxon>Lautropia</taxon>
    </lineage>
</organism>
<accession>A0A3R8LR72</accession>
<dbReference type="AlphaFoldDB" id="A0A3R8LR72"/>
<dbReference type="Proteomes" id="UP000270261">
    <property type="component" value="Unassembled WGS sequence"/>
</dbReference>
<comment type="caution">
    <text evidence="1">The sequence shown here is derived from an EMBL/GenBank/DDBJ whole genome shotgun (WGS) entry which is preliminary data.</text>
</comment>
<dbReference type="RefSeq" id="WP_125096559.1">
    <property type="nucleotide sequence ID" value="NZ_RRUE01000002.1"/>
</dbReference>
<evidence type="ECO:0000313" key="1">
    <source>
        <dbReference type="EMBL" id="RRN44365.1"/>
    </source>
</evidence>
<dbReference type="EMBL" id="RRUE01000002">
    <property type="protein sequence ID" value="RRN44365.1"/>
    <property type="molecule type" value="Genomic_DNA"/>
</dbReference>
<reference evidence="1 2" key="1">
    <citation type="submission" date="2018-11" db="EMBL/GenBank/DDBJ databases">
        <title>Genome sequencing of Lautropia sp. KCOM 2505 (= ChDC F240).</title>
        <authorList>
            <person name="Kook J.-K."/>
            <person name="Park S.-N."/>
            <person name="Lim Y.K."/>
        </authorList>
    </citation>
    <scope>NUCLEOTIDE SEQUENCE [LARGE SCALE GENOMIC DNA]</scope>
    <source>
        <strain evidence="1 2">KCOM 2505</strain>
    </source>
</reference>
<sequence>MSQAQWELQQQRQQELIREQARASASNLLSVMRRSLDQVLQRDFVQYIPEEFNEAEIELHRLSVLVETDPVLARGLCATLWTRVKGLLELGANVRKKYLEVRQAEEQAAREAAVREAERKRHVRQEAELLWQHELSAWGDRLALSLARPELLALRGNLLGEDGAVSLDGLRSSLHELRIRFEREARDQREQVHRESRQAAVEEFLRPLAERIDSITGEKTQHLKERLDGLRRLPAEEVESMLPALMAEVDSCCIDESVRREMVRAVVNTMVDAGFQVDGPRLIRDGDTDEVLIRGRKPAGSQAEFRIGLNREVVYKFDRYRGSECKADIDQVIPAIQSVYGINLSDERVLWRNPDDRSCDAVPQPTKRRSR</sequence>